<dbReference type="Proteomes" id="UP000683360">
    <property type="component" value="Unassembled WGS sequence"/>
</dbReference>
<dbReference type="AlphaFoldDB" id="A0A8S3VL82"/>
<dbReference type="OrthoDB" id="10043303at2759"/>
<reference evidence="3" key="1">
    <citation type="submission" date="2021-03" db="EMBL/GenBank/DDBJ databases">
        <authorList>
            <person name="Bekaert M."/>
        </authorList>
    </citation>
    <scope>NUCLEOTIDE SEQUENCE</scope>
</reference>
<accession>A0A8S3VL82</accession>
<feature type="region of interest" description="Disordered" evidence="2">
    <location>
        <begin position="103"/>
        <end position="126"/>
    </location>
</feature>
<evidence type="ECO:0008006" key="5">
    <source>
        <dbReference type="Google" id="ProtNLM"/>
    </source>
</evidence>
<comment type="caution">
    <text evidence="3">The sequence shown here is derived from an EMBL/GenBank/DDBJ whole genome shotgun (WGS) entry which is preliminary data.</text>
</comment>
<dbReference type="CDD" id="cd22791">
    <property type="entry name" value="OTU_VRTN"/>
    <property type="match status" value="1"/>
</dbReference>
<evidence type="ECO:0000313" key="3">
    <source>
        <dbReference type="EMBL" id="CAG2257487.1"/>
    </source>
</evidence>
<feature type="compositionally biased region" description="Basic and acidic residues" evidence="2">
    <location>
        <begin position="15"/>
        <end position="26"/>
    </location>
</feature>
<feature type="region of interest" description="Disordered" evidence="2">
    <location>
        <begin position="1"/>
        <end position="26"/>
    </location>
</feature>
<dbReference type="InterPro" id="IPR047273">
    <property type="entry name" value="VRTN_OTU_dom"/>
</dbReference>
<feature type="coiled-coil region" evidence="1">
    <location>
        <begin position="135"/>
        <end position="165"/>
    </location>
</feature>
<gene>
    <name evidence="3" type="ORF">MEDL_68837</name>
</gene>
<dbReference type="PANTHER" id="PTHR46601">
    <property type="entry name" value="ULP_PROTEASE DOMAIN-CONTAINING PROTEIN"/>
    <property type="match status" value="1"/>
</dbReference>
<evidence type="ECO:0000313" key="4">
    <source>
        <dbReference type="Proteomes" id="UP000683360"/>
    </source>
</evidence>
<keyword evidence="1" id="KW-0175">Coiled coil</keyword>
<dbReference type="Gene3D" id="3.90.70.80">
    <property type="match status" value="1"/>
</dbReference>
<keyword evidence="4" id="KW-1185">Reference proteome</keyword>
<evidence type="ECO:0000256" key="1">
    <source>
        <dbReference type="SAM" id="Coils"/>
    </source>
</evidence>
<protein>
    <recommendedName>
        <fullName evidence="5">Vertnin</fullName>
    </recommendedName>
</protein>
<organism evidence="3 4">
    <name type="scientific">Mytilus edulis</name>
    <name type="common">Blue mussel</name>
    <dbReference type="NCBI Taxonomy" id="6550"/>
    <lineage>
        <taxon>Eukaryota</taxon>
        <taxon>Metazoa</taxon>
        <taxon>Spiralia</taxon>
        <taxon>Lophotrochozoa</taxon>
        <taxon>Mollusca</taxon>
        <taxon>Bivalvia</taxon>
        <taxon>Autobranchia</taxon>
        <taxon>Pteriomorphia</taxon>
        <taxon>Mytilida</taxon>
        <taxon>Mytiloidea</taxon>
        <taxon>Mytilidae</taxon>
        <taxon>Mytilinae</taxon>
        <taxon>Mytilus</taxon>
    </lineage>
</organism>
<evidence type="ECO:0000256" key="2">
    <source>
        <dbReference type="SAM" id="MobiDB-lite"/>
    </source>
</evidence>
<dbReference type="EMBL" id="CAJPWZ010003330">
    <property type="protein sequence ID" value="CAG2257487.1"/>
    <property type="molecule type" value="Genomic_DNA"/>
</dbReference>
<name>A0A8S3VL82_MYTED</name>
<feature type="compositionally biased region" description="Basic residues" evidence="2">
    <location>
        <begin position="116"/>
        <end position="126"/>
    </location>
</feature>
<dbReference type="PANTHER" id="PTHR46601:SF2">
    <property type="entry name" value="UBIQUITIN-LIKE PROTEASE FAMILY PROFILE DOMAIN-CONTAINING PROTEIN"/>
    <property type="match status" value="1"/>
</dbReference>
<proteinExistence type="predicted"/>
<sequence length="1104" mass="129064">MVLSQAEKQRRYRLKRDTDPSRREQYLRNERERYKMLKGVGKKKNRDEMTKRELRSKRKYWKNYKRDLRKRQTNMKNILTPPGSPHTNDEQAVQEEGVPVALQENVPGPSRQNIASKRKRKREKAKVYRKNKLLIRKLEESNRRVQMYRMRLKREKNKMNLIENKKLETPRSRTKRLFKHASRNFKSVRKTLDFHHVLINEMQNSCEKNRSMKKSILEILRGKLFRKYKLTKFAHSQIQVTNQSKRKRKSKQTISANLRGTVKAFFERDDNSRITTDKKKTKTVNKIKKQIRFLNDTLSNLFVKFKAENNDKIGFITFWTLKPYWIRKATEKERETCLCKCCENVGLIADCLKKAKIVETANLESLVKETVCSMDNLDCMYGNCLDCKQSTVKLTVEDKNDEVTWSQWQTKKIKKTFKGGDEKELSVTVKEKESASIEKATEKLHELLRPSYSRHLFNIKNQYKHYKTLKETLSQTECLIHVDFSENYSCKMSKEIQSMHFGASLPQISLHTGYYVTKDMDTIRSFCGVSDSLRHDPQSIWAYMLPILNEIKDLYPFVEYLHFYSDGPTSQYRQKINFYLLSTMPFELGFTGACWNFHEAGHGKGIPDGIGGSIKRSADRQVSFGADILTADAFIKSIETGTKSSLYEVKEPDVLEVDKRIPIPLKTIPGTMKIHQIFTESERKLRYRGISCIDVHCSDHLCDSFEFSAGGGTDEAKLINKSEPLVSTSTPYTDLNLEIKNSYKKDVILQRKMEKDKTCQNKNSSLLQTLQQCGSFEHLQITCLESITETLHGKDRFIEKDNFAIDNRSMKLFPDDVCTDKTLFPVQVRADGNCLPACGSVFVFGNDSYADEIRAHIIKELSLNKKFYLDKNYLSNAFGTDDQNKNILKSFAMYSDEYTHGVVLTERSIEDIYEREIMQIRNSKTYMGIWQIFALASVIRRPIVSVYPKKGNPNVRKDLYRRIEPMEKDSDKPLYIMWTSTRLDMNNNYWVPNHFVPLLEPVEIIPDANNCLHKYVIVDYESTPYPGYVEDVDSSDVYVVCMQRLERDIKKNVFYWPKAVKDKCWYNYSRILAIISKPKKIKGSSSNYEVDPEIWTKTLSRLQY</sequence>